<reference evidence="2 3" key="1">
    <citation type="submission" date="2019-03" db="EMBL/GenBank/DDBJ databases">
        <title>Genomic Encyclopedia of Type Strains, Phase IV (KMG-IV): sequencing the most valuable type-strain genomes for metagenomic binning, comparative biology and taxonomic classification.</title>
        <authorList>
            <person name="Goeker M."/>
        </authorList>
    </citation>
    <scope>NUCLEOTIDE SEQUENCE [LARGE SCALE GENOMIC DNA]</scope>
    <source>
        <strain evidence="2 3">DSM 17974</strain>
    </source>
</reference>
<keyword evidence="1" id="KW-1133">Transmembrane helix</keyword>
<keyword evidence="1" id="KW-0812">Transmembrane</keyword>
<comment type="caution">
    <text evidence="2">The sequence shown here is derived from an EMBL/GenBank/DDBJ whole genome shotgun (WGS) entry which is preliminary data.</text>
</comment>
<feature type="transmembrane region" description="Helical" evidence="1">
    <location>
        <begin position="99"/>
        <end position="125"/>
    </location>
</feature>
<organism evidence="2 3">
    <name type="scientific">Alicyclobacillus sacchari</name>
    <dbReference type="NCBI Taxonomy" id="392010"/>
    <lineage>
        <taxon>Bacteria</taxon>
        <taxon>Bacillati</taxon>
        <taxon>Bacillota</taxon>
        <taxon>Bacilli</taxon>
        <taxon>Bacillales</taxon>
        <taxon>Alicyclobacillaceae</taxon>
        <taxon>Alicyclobacillus</taxon>
    </lineage>
</organism>
<dbReference type="AlphaFoldDB" id="A0A4R8LLZ6"/>
<dbReference type="EMBL" id="SORF01000007">
    <property type="protein sequence ID" value="TDY46360.1"/>
    <property type="molecule type" value="Genomic_DNA"/>
</dbReference>
<evidence type="ECO:0000256" key="1">
    <source>
        <dbReference type="SAM" id="Phobius"/>
    </source>
</evidence>
<dbReference type="OrthoDB" id="1653819at2"/>
<gene>
    <name evidence="2" type="ORF">C7445_107141</name>
</gene>
<dbReference type="Proteomes" id="UP000294581">
    <property type="component" value="Unassembled WGS sequence"/>
</dbReference>
<feature type="transmembrane region" description="Helical" evidence="1">
    <location>
        <begin position="46"/>
        <end position="64"/>
    </location>
</feature>
<proteinExistence type="predicted"/>
<dbReference type="Pfam" id="PF09578">
    <property type="entry name" value="Spore_YabQ"/>
    <property type="match status" value="1"/>
</dbReference>
<protein>
    <submittedName>
        <fullName evidence="2">Spore cortex biosynthesis protein YabQ</fullName>
    </submittedName>
</protein>
<keyword evidence="3" id="KW-1185">Reference proteome</keyword>
<accession>A0A4R8LLZ6</accession>
<sequence length="198" mass="23104">MNTAQNATYVVWMVLCGMAMGATFDFYNTITGASRWLRRLRPLFDLAFWLVAAVVVYVCTYRTISGTFRIWTFLLLVAGYTLYRLLLRRWVVGSAFAILHVMRVVVVIFGRALYMLFGLPARWAWRLLSGLAKLLYGLGCRLEDAIAKLLFIILLVLTFPIRRYVGKEAGWRKKLLQWQEEFWHLTAKWLGRTRKPIQ</sequence>
<dbReference type="NCBIfam" id="TIGR02893">
    <property type="entry name" value="spore_yabQ"/>
    <property type="match status" value="1"/>
</dbReference>
<evidence type="ECO:0000313" key="3">
    <source>
        <dbReference type="Proteomes" id="UP000294581"/>
    </source>
</evidence>
<feature type="transmembrane region" description="Helical" evidence="1">
    <location>
        <begin position="70"/>
        <end position="87"/>
    </location>
</feature>
<evidence type="ECO:0000313" key="2">
    <source>
        <dbReference type="EMBL" id="TDY46360.1"/>
    </source>
</evidence>
<dbReference type="RefSeq" id="WP_134159705.1">
    <property type="nucleotide sequence ID" value="NZ_SORF01000007.1"/>
</dbReference>
<name>A0A4R8LLZ6_9BACL</name>
<feature type="transmembrane region" description="Helical" evidence="1">
    <location>
        <begin position="6"/>
        <end position="26"/>
    </location>
</feature>
<dbReference type="InterPro" id="IPR019074">
    <property type="entry name" value="YabQ"/>
</dbReference>
<keyword evidence="1" id="KW-0472">Membrane</keyword>
<feature type="transmembrane region" description="Helical" evidence="1">
    <location>
        <begin position="145"/>
        <end position="165"/>
    </location>
</feature>